<dbReference type="AlphaFoldDB" id="A0AAN5CS41"/>
<evidence type="ECO:0000313" key="2">
    <source>
        <dbReference type="Proteomes" id="UP001328107"/>
    </source>
</evidence>
<feature type="non-terminal residue" evidence="1">
    <location>
        <position position="169"/>
    </location>
</feature>
<organism evidence="1 2">
    <name type="scientific">Pristionchus mayeri</name>
    <dbReference type="NCBI Taxonomy" id="1317129"/>
    <lineage>
        <taxon>Eukaryota</taxon>
        <taxon>Metazoa</taxon>
        <taxon>Ecdysozoa</taxon>
        <taxon>Nematoda</taxon>
        <taxon>Chromadorea</taxon>
        <taxon>Rhabditida</taxon>
        <taxon>Rhabditina</taxon>
        <taxon>Diplogasteromorpha</taxon>
        <taxon>Diplogasteroidea</taxon>
        <taxon>Neodiplogasteridae</taxon>
        <taxon>Pristionchus</taxon>
    </lineage>
</organism>
<protein>
    <submittedName>
        <fullName evidence="1">Uncharacterized protein</fullName>
    </submittedName>
</protein>
<reference evidence="2" key="1">
    <citation type="submission" date="2022-10" db="EMBL/GenBank/DDBJ databases">
        <title>Genome assembly of Pristionchus species.</title>
        <authorList>
            <person name="Yoshida K."/>
            <person name="Sommer R.J."/>
        </authorList>
    </citation>
    <scope>NUCLEOTIDE SEQUENCE [LARGE SCALE GENOMIC DNA]</scope>
    <source>
        <strain evidence="2">RS5460</strain>
    </source>
</reference>
<gene>
    <name evidence="1" type="ORF">PMAYCL1PPCAC_19823</name>
</gene>
<feature type="non-terminal residue" evidence="1">
    <location>
        <position position="1"/>
    </location>
</feature>
<name>A0AAN5CS41_9BILA</name>
<accession>A0AAN5CS41</accession>
<sequence length="169" mass="19319">LNSSFVLPSDLELRLAGFYYDEAEHKNRMNATFSDVVNSICASFPRYLMFDRFVLIIYYLISRNDCNRYFSEPLNNILSHHGFMHRNVSDISREEKSGFVIVKNSCNVALQKHKSLKNKSISQLMAAAKIFLQKPLRSSVFVDTLFACIESSTGTCEELASLKIEKCVK</sequence>
<dbReference type="EMBL" id="BTRK01000004">
    <property type="protein sequence ID" value="GMR49628.1"/>
    <property type="molecule type" value="Genomic_DNA"/>
</dbReference>
<comment type="caution">
    <text evidence="1">The sequence shown here is derived from an EMBL/GenBank/DDBJ whole genome shotgun (WGS) entry which is preliminary data.</text>
</comment>
<proteinExistence type="predicted"/>
<evidence type="ECO:0000313" key="1">
    <source>
        <dbReference type="EMBL" id="GMR49628.1"/>
    </source>
</evidence>
<dbReference type="Proteomes" id="UP001328107">
    <property type="component" value="Unassembled WGS sequence"/>
</dbReference>
<keyword evidence="2" id="KW-1185">Reference proteome</keyword>